<sequence length="417" mass="42524">MTPLARLLITSQFAFNVGFFAVLPYLADHLGGALGLGGWLVGLVLGLRTFSQQGMFVVGGALTDRYGARPVVLTGCALRVTGFVWLAFATSTGAVVGAVILVGFAAALFSPAVETEIAREAVRVEGDGGPPRTRVLALFSAGGQAGALLGPVLGALLLHGTGDGASGEHFRAACLAGAAVFVVVLAGQALLMPRAEPAGRHRPTTWKPLVRDRRFLGLTLAYSAYLLAYNQLYLALPAELDRATGSQRALGWLFALSSALVVVGQLPLERWVAARLSWPATIRCGLVVIAVAFTATGALLPLGGLWPALAFTVLLTAGQMLVVPAVRACVPELAGAERLGLFTGALSSVSGLVVLAGAAPAGALLERPGPVPWLLLASVPLLAVPLVPRGVVGGGRAAGGEDKGADSGRPATADSAN</sequence>
<dbReference type="InterPro" id="IPR036259">
    <property type="entry name" value="MFS_trans_sf"/>
</dbReference>
<feature type="transmembrane region" description="Helical" evidence="8">
    <location>
        <begin position="33"/>
        <end position="50"/>
    </location>
</feature>
<evidence type="ECO:0000256" key="2">
    <source>
        <dbReference type="ARBA" id="ARBA00022448"/>
    </source>
</evidence>
<evidence type="ECO:0000313" key="10">
    <source>
        <dbReference type="EMBL" id="MFF8275900.1"/>
    </source>
</evidence>
<dbReference type="InterPro" id="IPR050171">
    <property type="entry name" value="MFS_Transporters"/>
</dbReference>
<comment type="subcellular location">
    <subcellularLocation>
        <location evidence="1">Cell membrane</location>
        <topology evidence="1">Multi-pass membrane protein</topology>
    </subcellularLocation>
</comment>
<accession>A0ABW6Y7X2</accession>
<protein>
    <submittedName>
        <fullName evidence="10">MFS transporter</fullName>
    </submittedName>
</protein>
<evidence type="ECO:0000259" key="9">
    <source>
        <dbReference type="PROSITE" id="PS50850"/>
    </source>
</evidence>
<name>A0ABW6Y7X2_9ACTN</name>
<feature type="transmembrane region" description="Helical" evidence="8">
    <location>
        <begin position="71"/>
        <end position="88"/>
    </location>
</feature>
<dbReference type="PANTHER" id="PTHR23517:SF2">
    <property type="entry name" value="MULTIDRUG RESISTANCE PROTEIN MDTH"/>
    <property type="match status" value="1"/>
</dbReference>
<feature type="transmembrane region" description="Helical" evidence="8">
    <location>
        <begin position="280"/>
        <end position="300"/>
    </location>
</feature>
<dbReference type="PANTHER" id="PTHR23517">
    <property type="entry name" value="RESISTANCE PROTEIN MDTM, PUTATIVE-RELATED-RELATED"/>
    <property type="match status" value="1"/>
</dbReference>
<keyword evidence="2" id="KW-0813">Transport</keyword>
<evidence type="ECO:0000256" key="5">
    <source>
        <dbReference type="ARBA" id="ARBA00022989"/>
    </source>
</evidence>
<feature type="transmembrane region" description="Helical" evidence="8">
    <location>
        <begin position="94"/>
        <end position="114"/>
    </location>
</feature>
<keyword evidence="5 8" id="KW-1133">Transmembrane helix</keyword>
<keyword evidence="6 8" id="KW-0472">Membrane</keyword>
<feature type="domain" description="Major facilitator superfamily (MFS) profile" evidence="9">
    <location>
        <begin position="1"/>
        <end position="417"/>
    </location>
</feature>
<organism evidence="10 11">
    <name type="scientific">Streptomyces lateritius</name>
    <dbReference type="NCBI Taxonomy" id="67313"/>
    <lineage>
        <taxon>Bacteria</taxon>
        <taxon>Bacillati</taxon>
        <taxon>Actinomycetota</taxon>
        <taxon>Actinomycetes</taxon>
        <taxon>Kitasatosporales</taxon>
        <taxon>Streptomycetaceae</taxon>
        <taxon>Streptomyces</taxon>
    </lineage>
</organism>
<keyword evidence="11" id="KW-1185">Reference proteome</keyword>
<evidence type="ECO:0000256" key="1">
    <source>
        <dbReference type="ARBA" id="ARBA00004651"/>
    </source>
</evidence>
<evidence type="ECO:0000256" key="6">
    <source>
        <dbReference type="ARBA" id="ARBA00023136"/>
    </source>
</evidence>
<feature type="transmembrane region" description="Helical" evidence="8">
    <location>
        <begin position="213"/>
        <end position="229"/>
    </location>
</feature>
<feature type="transmembrane region" description="Helical" evidence="8">
    <location>
        <begin position="249"/>
        <end position="268"/>
    </location>
</feature>
<feature type="transmembrane region" description="Helical" evidence="8">
    <location>
        <begin position="306"/>
        <end position="327"/>
    </location>
</feature>
<dbReference type="InterPro" id="IPR011701">
    <property type="entry name" value="MFS"/>
</dbReference>
<evidence type="ECO:0000313" key="11">
    <source>
        <dbReference type="Proteomes" id="UP001603013"/>
    </source>
</evidence>
<feature type="transmembrane region" description="Helical" evidence="8">
    <location>
        <begin position="7"/>
        <end position="27"/>
    </location>
</feature>
<dbReference type="Pfam" id="PF07690">
    <property type="entry name" value="MFS_1"/>
    <property type="match status" value="1"/>
</dbReference>
<proteinExistence type="predicted"/>
<dbReference type="Proteomes" id="UP001603013">
    <property type="component" value="Unassembled WGS sequence"/>
</dbReference>
<gene>
    <name evidence="10" type="ORF">ACF05T_07265</name>
</gene>
<dbReference type="SUPFAM" id="SSF103473">
    <property type="entry name" value="MFS general substrate transporter"/>
    <property type="match status" value="1"/>
</dbReference>
<feature type="transmembrane region" description="Helical" evidence="8">
    <location>
        <begin position="170"/>
        <end position="192"/>
    </location>
</feature>
<keyword evidence="3" id="KW-1003">Cell membrane</keyword>
<dbReference type="InterPro" id="IPR020846">
    <property type="entry name" value="MFS_dom"/>
</dbReference>
<dbReference type="PROSITE" id="PS50850">
    <property type="entry name" value="MFS"/>
    <property type="match status" value="1"/>
</dbReference>
<reference evidence="10 11" key="1">
    <citation type="submission" date="2024-10" db="EMBL/GenBank/DDBJ databases">
        <title>The Natural Products Discovery Center: Release of the First 8490 Sequenced Strains for Exploring Actinobacteria Biosynthetic Diversity.</title>
        <authorList>
            <person name="Kalkreuter E."/>
            <person name="Kautsar S.A."/>
            <person name="Yang D."/>
            <person name="Bader C.D."/>
            <person name="Teijaro C.N."/>
            <person name="Fluegel L."/>
            <person name="Davis C.M."/>
            <person name="Simpson J.R."/>
            <person name="Lauterbach L."/>
            <person name="Steele A.D."/>
            <person name="Gui C."/>
            <person name="Meng S."/>
            <person name="Li G."/>
            <person name="Viehrig K."/>
            <person name="Ye F."/>
            <person name="Su P."/>
            <person name="Kiefer A.F."/>
            <person name="Nichols A."/>
            <person name="Cepeda A.J."/>
            <person name="Yan W."/>
            <person name="Fan B."/>
            <person name="Jiang Y."/>
            <person name="Adhikari A."/>
            <person name="Zheng C.-J."/>
            <person name="Schuster L."/>
            <person name="Cowan T.M."/>
            <person name="Smanski M.J."/>
            <person name="Chevrette M.G."/>
            <person name="De Carvalho L.P.S."/>
            <person name="Shen B."/>
        </authorList>
    </citation>
    <scope>NUCLEOTIDE SEQUENCE [LARGE SCALE GENOMIC DNA]</scope>
    <source>
        <strain evidence="10 11">NPDC015755</strain>
    </source>
</reference>
<comment type="caution">
    <text evidence="10">The sequence shown here is derived from an EMBL/GenBank/DDBJ whole genome shotgun (WGS) entry which is preliminary data.</text>
</comment>
<dbReference type="EMBL" id="JBIBSM010000003">
    <property type="protein sequence ID" value="MFF8275900.1"/>
    <property type="molecule type" value="Genomic_DNA"/>
</dbReference>
<feature type="transmembrane region" description="Helical" evidence="8">
    <location>
        <begin position="135"/>
        <end position="158"/>
    </location>
</feature>
<evidence type="ECO:0000256" key="4">
    <source>
        <dbReference type="ARBA" id="ARBA00022692"/>
    </source>
</evidence>
<dbReference type="Gene3D" id="1.20.1250.20">
    <property type="entry name" value="MFS general substrate transporter like domains"/>
    <property type="match status" value="1"/>
</dbReference>
<evidence type="ECO:0000256" key="7">
    <source>
        <dbReference type="SAM" id="MobiDB-lite"/>
    </source>
</evidence>
<evidence type="ECO:0000256" key="3">
    <source>
        <dbReference type="ARBA" id="ARBA00022475"/>
    </source>
</evidence>
<keyword evidence="4 8" id="KW-0812">Transmembrane</keyword>
<feature type="region of interest" description="Disordered" evidence="7">
    <location>
        <begin position="396"/>
        <end position="417"/>
    </location>
</feature>
<feature type="transmembrane region" description="Helical" evidence="8">
    <location>
        <begin position="371"/>
        <end position="387"/>
    </location>
</feature>
<feature type="transmembrane region" description="Helical" evidence="8">
    <location>
        <begin position="339"/>
        <end position="359"/>
    </location>
</feature>
<evidence type="ECO:0000256" key="8">
    <source>
        <dbReference type="SAM" id="Phobius"/>
    </source>
</evidence>
<dbReference type="RefSeq" id="WP_391933498.1">
    <property type="nucleotide sequence ID" value="NZ_JBIBSM010000003.1"/>
</dbReference>